<dbReference type="PANTHER" id="PTHR36112">
    <property type="entry name" value="RIBOSOMAL RNA SMALL SUBUNIT METHYLTRANSFERASE J"/>
    <property type="match status" value="1"/>
</dbReference>
<keyword evidence="1 2" id="KW-0489">Methyltransferase</keyword>
<dbReference type="AlphaFoldDB" id="A0A165FHV0"/>
<keyword evidence="1" id="KW-0963">Cytoplasm</keyword>
<dbReference type="Pfam" id="PF04445">
    <property type="entry name" value="SAM_MT"/>
    <property type="match status" value="1"/>
</dbReference>
<keyword evidence="1 2" id="KW-0808">Transferase</keyword>
<feature type="binding site" evidence="1">
    <location>
        <begin position="102"/>
        <end position="103"/>
    </location>
    <ligand>
        <name>S-adenosyl-L-methionine</name>
        <dbReference type="ChEBI" id="CHEBI:59789"/>
    </ligand>
</feature>
<dbReference type="InterPro" id="IPR007536">
    <property type="entry name" value="16SrRNA_methylTrfase_J"/>
</dbReference>
<feature type="binding site" evidence="1">
    <location>
        <begin position="118"/>
        <end position="119"/>
    </location>
    <ligand>
        <name>S-adenosyl-L-methionine</name>
        <dbReference type="ChEBI" id="CHEBI:59789"/>
    </ligand>
</feature>
<dbReference type="EMBL" id="LQQU01000015">
    <property type="protein sequence ID" value="KZE33324.1"/>
    <property type="molecule type" value="Genomic_DNA"/>
</dbReference>
<dbReference type="STRING" id="1452487.AVW16_09185"/>
<keyword evidence="1" id="KW-0949">S-adenosyl-L-methionine</keyword>
<comment type="caution">
    <text evidence="2">The sequence shown here is derived from an EMBL/GenBank/DDBJ whole genome shotgun (WGS) entry which is preliminary data.</text>
</comment>
<dbReference type="Gene3D" id="3.40.50.150">
    <property type="entry name" value="Vaccinia Virus protein VP39"/>
    <property type="match status" value="1"/>
</dbReference>
<dbReference type="HAMAP" id="MF_01523">
    <property type="entry name" value="16SrRNA_methyltr_J"/>
    <property type="match status" value="1"/>
</dbReference>
<dbReference type="OrthoDB" id="3191794at2"/>
<name>A0A165FHV0_9NEIS</name>
<dbReference type="Proteomes" id="UP000076625">
    <property type="component" value="Unassembled WGS sequence"/>
</dbReference>
<dbReference type="InterPro" id="IPR029063">
    <property type="entry name" value="SAM-dependent_MTases_sf"/>
</dbReference>
<accession>A0A165FHV0</accession>
<proteinExistence type="inferred from homology"/>
<comment type="subcellular location">
    <subcellularLocation>
        <location evidence="1">Cytoplasm</location>
    </subcellularLocation>
</comment>
<dbReference type="CDD" id="cd02440">
    <property type="entry name" value="AdoMet_MTases"/>
    <property type="match status" value="1"/>
</dbReference>
<evidence type="ECO:0000256" key="1">
    <source>
        <dbReference type="HAMAP-Rule" id="MF_01523"/>
    </source>
</evidence>
<reference evidence="3" key="1">
    <citation type="submission" date="2016-01" db="EMBL/GenBank/DDBJ databases">
        <title>Draft genome of Chromobacterium sp. F49.</title>
        <authorList>
            <person name="Hong K.W."/>
        </authorList>
    </citation>
    <scope>NUCLEOTIDE SEQUENCE [LARGE SCALE GENOMIC DNA]</scope>
    <source>
        <strain evidence="3">CN10</strain>
    </source>
</reference>
<feature type="binding site" evidence="1">
    <location>
        <position position="173"/>
    </location>
    <ligand>
        <name>S-adenosyl-L-methionine</name>
        <dbReference type="ChEBI" id="CHEBI:59789"/>
    </ligand>
</feature>
<organism evidence="2 3">
    <name type="scientific">Crenobacter luteus</name>
    <dbReference type="NCBI Taxonomy" id="1452487"/>
    <lineage>
        <taxon>Bacteria</taxon>
        <taxon>Pseudomonadati</taxon>
        <taxon>Pseudomonadota</taxon>
        <taxon>Betaproteobacteria</taxon>
        <taxon>Neisseriales</taxon>
        <taxon>Neisseriaceae</taxon>
        <taxon>Crenobacter</taxon>
    </lineage>
</organism>
<keyword evidence="1" id="KW-0698">rRNA processing</keyword>
<sequence length="259" mass="27084">MAFPLFLSDPERRERAEELARRYGLHVVAAPPDAGYWLELSAARLELAAAAGHGAVFADFVDGAARHRREFGGGRGQPVARAVGLKGAATPSVVDATAGLGRDAFVLASLGCAVTLIERSPVAAALLDDALERASRDATTAPIAARMTLVHADAAEWLSTLAEDARPDVVYLDPMFPDTGKSAAAKKDMQAFQSVIGDDLDADRLLVAAVAAAKKRVVVKRPRLGAPLAGVARSGELPGKSTRFDLYAPRPVPSAAKGL</sequence>
<dbReference type="GO" id="GO:0005737">
    <property type="term" value="C:cytoplasm"/>
    <property type="evidence" value="ECO:0007669"/>
    <property type="project" value="UniProtKB-SubCell"/>
</dbReference>
<comment type="caution">
    <text evidence="1">Lacks conserved residue(s) required for the propagation of feature annotation.</text>
</comment>
<gene>
    <name evidence="1" type="primary">rsmJ</name>
    <name evidence="2" type="ORF">AVW16_09185</name>
</gene>
<dbReference type="RefSeq" id="WP_066611239.1">
    <property type="nucleotide sequence ID" value="NZ_LQQU01000015.1"/>
</dbReference>
<dbReference type="SUPFAM" id="SSF53335">
    <property type="entry name" value="S-adenosyl-L-methionine-dependent methyltransferases"/>
    <property type="match status" value="1"/>
</dbReference>
<dbReference type="EC" id="2.1.1.242" evidence="1"/>
<evidence type="ECO:0000313" key="3">
    <source>
        <dbReference type="Proteomes" id="UP000076625"/>
    </source>
</evidence>
<comment type="catalytic activity">
    <reaction evidence="1">
        <text>guanosine(1516) in 16S rRNA + S-adenosyl-L-methionine = N(2)-methylguanosine(1516) in 16S rRNA + S-adenosyl-L-homocysteine + H(+)</text>
        <dbReference type="Rhea" id="RHEA:43220"/>
        <dbReference type="Rhea" id="RHEA-COMP:10412"/>
        <dbReference type="Rhea" id="RHEA-COMP:10413"/>
        <dbReference type="ChEBI" id="CHEBI:15378"/>
        <dbReference type="ChEBI" id="CHEBI:57856"/>
        <dbReference type="ChEBI" id="CHEBI:59789"/>
        <dbReference type="ChEBI" id="CHEBI:74269"/>
        <dbReference type="ChEBI" id="CHEBI:74481"/>
        <dbReference type="EC" id="2.1.1.242"/>
    </reaction>
</comment>
<protein>
    <recommendedName>
        <fullName evidence="1">Ribosomal RNA small subunit methyltransferase J</fullName>
        <ecNumber evidence="1">2.1.1.242</ecNumber>
    </recommendedName>
    <alternativeName>
        <fullName evidence="1">16S rRNA m2G1516 methyltransferase</fullName>
    </alternativeName>
    <alternativeName>
        <fullName evidence="1">rRNA (guanine-N(2)-)-methyltransferase</fullName>
    </alternativeName>
</protein>
<dbReference type="GO" id="GO:0008990">
    <property type="term" value="F:rRNA (guanine-N2-)-methyltransferase activity"/>
    <property type="evidence" value="ECO:0007669"/>
    <property type="project" value="UniProtKB-UniRule"/>
</dbReference>
<evidence type="ECO:0000313" key="2">
    <source>
        <dbReference type="EMBL" id="KZE33324.1"/>
    </source>
</evidence>
<keyword evidence="3" id="KW-1185">Reference proteome</keyword>
<comment type="function">
    <text evidence="1">Specifically methylates the guanosine in position 1516 of 16S rRNA.</text>
</comment>
<comment type="similarity">
    <text evidence="1">Belongs to the methyltransferase superfamily. RsmJ family.</text>
</comment>
<dbReference type="PANTHER" id="PTHR36112:SF1">
    <property type="entry name" value="RIBOSOMAL RNA SMALL SUBUNIT METHYLTRANSFERASE J"/>
    <property type="match status" value="1"/>
</dbReference>